<reference evidence="2" key="1">
    <citation type="submission" date="2020-09" db="EMBL/GenBank/DDBJ databases">
        <title>Genome-Enabled Discovery of Anthraquinone Biosynthesis in Senna tora.</title>
        <authorList>
            <person name="Kang S.-H."/>
            <person name="Pandey R.P."/>
            <person name="Lee C.-M."/>
            <person name="Sim J.-S."/>
            <person name="Jeong J.-T."/>
            <person name="Choi B.-S."/>
            <person name="Jung M."/>
            <person name="Ginzburg D."/>
            <person name="Zhao K."/>
            <person name="Won S.Y."/>
            <person name="Oh T.-J."/>
            <person name="Yu Y."/>
            <person name="Kim N.-H."/>
            <person name="Lee O.R."/>
            <person name="Lee T.-H."/>
            <person name="Bashyal P."/>
            <person name="Kim T.-S."/>
            <person name="Lee W.-H."/>
            <person name="Kawkins C."/>
            <person name="Kim C.-K."/>
            <person name="Kim J.S."/>
            <person name="Ahn B.O."/>
            <person name="Rhee S.Y."/>
            <person name="Sohng J.K."/>
        </authorList>
    </citation>
    <scope>NUCLEOTIDE SEQUENCE</scope>
    <source>
        <tissue evidence="2">Leaf</tissue>
    </source>
</reference>
<feature type="region of interest" description="Disordered" evidence="1">
    <location>
        <begin position="55"/>
        <end position="172"/>
    </location>
</feature>
<proteinExistence type="predicted"/>
<feature type="compositionally biased region" description="Low complexity" evidence="1">
    <location>
        <begin position="112"/>
        <end position="127"/>
    </location>
</feature>
<evidence type="ECO:0000313" key="3">
    <source>
        <dbReference type="Proteomes" id="UP000634136"/>
    </source>
</evidence>
<name>A0A834WFE3_9FABA</name>
<keyword evidence="3" id="KW-1185">Reference proteome</keyword>
<dbReference type="AlphaFoldDB" id="A0A834WFE3"/>
<evidence type="ECO:0000256" key="1">
    <source>
        <dbReference type="SAM" id="MobiDB-lite"/>
    </source>
</evidence>
<organism evidence="2 3">
    <name type="scientific">Senna tora</name>
    <dbReference type="NCBI Taxonomy" id="362788"/>
    <lineage>
        <taxon>Eukaryota</taxon>
        <taxon>Viridiplantae</taxon>
        <taxon>Streptophyta</taxon>
        <taxon>Embryophyta</taxon>
        <taxon>Tracheophyta</taxon>
        <taxon>Spermatophyta</taxon>
        <taxon>Magnoliopsida</taxon>
        <taxon>eudicotyledons</taxon>
        <taxon>Gunneridae</taxon>
        <taxon>Pentapetalae</taxon>
        <taxon>rosids</taxon>
        <taxon>fabids</taxon>
        <taxon>Fabales</taxon>
        <taxon>Fabaceae</taxon>
        <taxon>Caesalpinioideae</taxon>
        <taxon>Cassia clade</taxon>
        <taxon>Senna</taxon>
    </lineage>
</organism>
<gene>
    <name evidence="2" type="ORF">G2W53_029088</name>
</gene>
<accession>A0A834WFE3</accession>
<dbReference type="EMBL" id="JAAIUW010000009">
    <property type="protein sequence ID" value="KAF7815119.1"/>
    <property type="molecule type" value="Genomic_DNA"/>
</dbReference>
<comment type="caution">
    <text evidence="2">The sequence shown here is derived from an EMBL/GenBank/DDBJ whole genome shotgun (WGS) entry which is preliminary data.</text>
</comment>
<sequence length="172" mass="19038">MAKGAHSLLPERGEVQDRIILPPPANLSIKNLQGRMKRAQPLHRKLLTTKLGNYLARPPEDHLPSFSPQTEPADTPRCDSQQPSNSLLLRPYKNARNPTLIDAYQHPPNECLSSSELGPSPLEEPSSQCEDLHQHETGRDHLSNLGAPTKNPYILSPSEHESPLASVKKLDS</sequence>
<feature type="compositionally biased region" description="Basic and acidic residues" evidence="1">
    <location>
        <begin position="130"/>
        <end position="142"/>
    </location>
</feature>
<dbReference type="Proteomes" id="UP000634136">
    <property type="component" value="Unassembled WGS sequence"/>
</dbReference>
<feature type="compositionally biased region" description="Polar residues" evidence="1">
    <location>
        <begin position="66"/>
        <end position="87"/>
    </location>
</feature>
<evidence type="ECO:0000313" key="2">
    <source>
        <dbReference type="EMBL" id="KAF7815119.1"/>
    </source>
</evidence>
<protein>
    <submittedName>
        <fullName evidence="2">Uncharacterized protein</fullName>
    </submittedName>
</protein>
<feature type="compositionally biased region" description="Basic and acidic residues" evidence="1">
    <location>
        <begin position="158"/>
        <end position="172"/>
    </location>
</feature>